<dbReference type="STRING" id="1676925.ENSPKIP00000039289"/>
<feature type="compositionally biased region" description="Polar residues" evidence="7">
    <location>
        <begin position="112"/>
        <end position="126"/>
    </location>
</feature>
<organism evidence="9 10">
    <name type="scientific">Paramormyrops kingsleyae</name>
    <dbReference type="NCBI Taxonomy" id="1676925"/>
    <lineage>
        <taxon>Eukaryota</taxon>
        <taxon>Metazoa</taxon>
        <taxon>Chordata</taxon>
        <taxon>Craniata</taxon>
        <taxon>Vertebrata</taxon>
        <taxon>Euteleostomi</taxon>
        <taxon>Actinopterygii</taxon>
        <taxon>Neopterygii</taxon>
        <taxon>Teleostei</taxon>
        <taxon>Osteoglossocephala</taxon>
        <taxon>Osteoglossomorpha</taxon>
        <taxon>Osteoglossiformes</taxon>
        <taxon>Mormyridae</taxon>
        <taxon>Paramormyrops</taxon>
    </lineage>
</organism>
<evidence type="ECO:0000256" key="2">
    <source>
        <dbReference type="ARBA" id="ARBA00022723"/>
    </source>
</evidence>
<evidence type="ECO:0000313" key="9">
    <source>
        <dbReference type="Ensembl" id="ENSPKIP00000039289.1"/>
    </source>
</evidence>
<feature type="compositionally biased region" description="Polar residues" evidence="7">
    <location>
        <begin position="275"/>
        <end position="285"/>
    </location>
</feature>
<dbReference type="GeneTree" id="ENSGT00530000063692"/>
<dbReference type="PROSITE" id="PS51872">
    <property type="entry name" value="ZF_ZBR"/>
    <property type="match status" value="1"/>
</dbReference>
<keyword evidence="2" id="KW-0479">Metal-binding</keyword>
<reference evidence="9" key="2">
    <citation type="submission" date="2025-09" db="UniProtKB">
        <authorList>
            <consortium name="Ensembl"/>
        </authorList>
    </citation>
    <scope>IDENTIFICATION</scope>
</reference>
<protein>
    <submittedName>
        <fullName evidence="9">F-box protein 43</fullName>
    </submittedName>
</protein>
<evidence type="ECO:0000256" key="5">
    <source>
        <dbReference type="ARBA" id="ARBA00022833"/>
    </source>
</evidence>
<dbReference type="InterPro" id="IPR044064">
    <property type="entry name" value="ZF_ZBR"/>
</dbReference>
<comment type="pathway">
    <text evidence="1">Protein modification; protein ubiquitination.</text>
</comment>
<dbReference type="GO" id="GO:0045835">
    <property type="term" value="P:negative regulation of meiotic nuclear division"/>
    <property type="evidence" value="ECO:0007669"/>
    <property type="project" value="InterPro"/>
</dbReference>
<dbReference type="GO" id="GO:0016567">
    <property type="term" value="P:protein ubiquitination"/>
    <property type="evidence" value="ECO:0007669"/>
    <property type="project" value="UniProtKB-UniPathway"/>
</dbReference>
<dbReference type="PANTHER" id="PTHR15493:SF1">
    <property type="entry name" value="F-BOX ONLY PROTEIN 43"/>
    <property type="match status" value="1"/>
</dbReference>
<dbReference type="InterPro" id="IPR036047">
    <property type="entry name" value="F-box-like_dom_sf"/>
</dbReference>
<evidence type="ECO:0000256" key="3">
    <source>
        <dbReference type="ARBA" id="ARBA00022771"/>
    </source>
</evidence>
<feature type="region of interest" description="Disordered" evidence="7">
    <location>
        <begin position="112"/>
        <end position="138"/>
    </location>
</feature>
<dbReference type="GO" id="GO:0007088">
    <property type="term" value="P:regulation of mitotic nuclear division"/>
    <property type="evidence" value="ECO:0007669"/>
    <property type="project" value="InterPro"/>
</dbReference>
<keyword evidence="4" id="KW-0833">Ubl conjugation pathway</keyword>
<proteinExistence type="predicted"/>
<dbReference type="GO" id="GO:0005634">
    <property type="term" value="C:nucleus"/>
    <property type="evidence" value="ECO:0007669"/>
    <property type="project" value="TreeGrafter"/>
</dbReference>
<feature type="domain" description="ZBR-type" evidence="8">
    <location>
        <begin position="577"/>
        <end position="625"/>
    </location>
</feature>
<name>A0A3B3T917_9TELE</name>
<feature type="region of interest" description="Disordered" evidence="7">
    <location>
        <begin position="627"/>
        <end position="649"/>
    </location>
</feature>
<keyword evidence="10" id="KW-1185">Reference proteome</keyword>
<sequence>MDEIFSSHVLQSIKSKHNAFCQDSGFSEAPHISEAKASEALYDTPKENLSQYHPAKFSSHTPRKNRPKDFFRSAEKDTKESTFLASYCETPKLHKKDAGLRRRLLMSKASTDGKTAYTKTPESRSFMSARPGTEGDLSTEIFDSPDTGLFEALATSTLKAEEITLSCRKRRLVFSQVKSSTLEDGSHNVTQPPHFEGQGTEFLAGEADLSESIIYSLPNLLTPQTPCDSKLLLSTDETFHTPVNLATNLDSLSGLSTPSFTPVSKLDISVSEDSGFTSLNKSQDSSVDHDGSFQELLPQSASKTKETPKLAELRRRTKLERQRRLPTLREGGSQSEEEIRVTDLVAGKVKPTPKGQEACATEEDHELFLEKTPIGATTVKLEDLSLTPALQVVHAICQQTAKFLQPQFSLEELQMSPEGGQSCIMTNLLTGLIGRKMGLEKLDILRELKIRNLQHILKRIFNLLSSKDIYSFGQVSRVWDEMISQDKMACRRRKYYLRELKMALKLGSAAHVPDAETRLSLLSRSPLKFVQAQSKLASVRTPVSGSSSATQVRQTTHSDSKRDKFLQVAKTLFHDECLKPCPRCQHPAKCHSFRGEGLCTQEDCVYRFCTWCMCAYHGSRECASGSAKRHGKKEVVPGSAQSRRSLRRL</sequence>
<accession>A0A3B3T917</accession>
<evidence type="ECO:0000259" key="8">
    <source>
        <dbReference type="PROSITE" id="PS51872"/>
    </source>
</evidence>
<keyword evidence="3 6" id="KW-0863">Zinc-finger</keyword>
<dbReference type="CDD" id="cd20365">
    <property type="entry name" value="BRcat_RBR_FBXO43"/>
    <property type="match status" value="1"/>
</dbReference>
<dbReference type="Gene3D" id="2.20.25.20">
    <property type="match status" value="1"/>
</dbReference>
<feature type="region of interest" description="Disordered" evidence="7">
    <location>
        <begin position="275"/>
        <end position="337"/>
    </location>
</feature>
<evidence type="ECO:0000313" key="10">
    <source>
        <dbReference type="Proteomes" id="UP000261540"/>
    </source>
</evidence>
<evidence type="ECO:0000256" key="4">
    <source>
        <dbReference type="ARBA" id="ARBA00022786"/>
    </source>
</evidence>
<dbReference type="GeneID" id="111845898"/>
<keyword evidence="5" id="KW-0862">Zinc</keyword>
<dbReference type="FunFam" id="2.20.25.20:FF:000006">
    <property type="entry name" value="F-box only protein 5"/>
    <property type="match status" value="1"/>
</dbReference>
<feature type="compositionally biased region" description="Basic and acidic residues" evidence="7">
    <location>
        <begin position="303"/>
        <end position="323"/>
    </location>
</feature>
<dbReference type="InterPro" id="IPR047147">
    <property type="entry name" value="FBX5_43"/>
</dbReference>
<dbReference type="OrthoDB" id="9984940at2759"/>
<evidence type="ECO:0000256" key="7">
    <source>
        <dbReference type="SAM" id="MobiDB-lite"/>
    </source>
</evidence>
<dbReference type="Proteomes" id="UP000261540">
    <property type="component" value="Unplaced"/>
</dbReference>
<dbReference type="AlphaFoldDB" id="A0A3B3T917"/>
<evidence type="ECO:0000256" key="1">
    <source>
        <dbReference type="ARBA" id="ARBA00004906"/>
    </source>
</evidence>
<evidence type="ECO:0000256" key="6">
    <source>
        <dbReference type="PROSITE-ProRule" id="PRU01220"/>
    </source>
</evidence>
<reference evidence="9" key="1">
    <citation type="submission" date="2025-08" db="UniProtKB">
        <authorList>
            <consortium name="Ensembl"/>
        </authorList>
    </citation>
    <scope>IDENTIFICATION</scope>
</reference>
<dbReference type="Ensembl" id="ENSPKIT00000020291.1">
    <property type="protein sequence ID" value="ENSPKIP00000039289.1"/>
    <property type="gene ID" value="ENSPKIG00000016709.1"/>
</dbReference>
<dbReference type="SUPFAM" id="SSF81383">
    <property type="entry name" value="F-box domain"/>
    <property type="match status" value="1"/>
</dbReference>
<dbReference type="GO" id="GO:0008270">
    <property type="term" value="F:zinc ion binding"/>
    <property type="evidence" value="ECO:0007669"/>
    <property type="project" value="UniProtKB-KW"/>
</dbReference>
<dbReference type="RefSeq" id="XP_023671371.1">
    <property type="nucleotide sequence ID" value="XM_023815603.2"/>
</dbReference>
<dbReference type="UniPathway" id="UPA00143"/>
<dbReference type="PANTHER" id="PTHR15493">
    <property type="entry name" value="F-BOX ONLY PROTEIN 5 AND 43"/>
    <property type="match status" value="1"/>
</dbReference>